<dbReference type="InterPro" id="IPR000182">
    <property type="entry name" value="GNAT_dom"/>
</dbReference>
<dbReference type="PROSITE" id="PS51186">
    <property type="entry name" value="GNAT"/>
    <property type="match status" value="1"/>
</dbReference>
<dbReference type="OrthoDB" id="9782266at2"/>
<evidence type="ECO:0000259" key="1">
    <source>
        <dbReference type="PROSITE" id="PS51186"/>
    </source>
</evidence>
<keyword evidence="2" id="KW-0808">Transferase</keyword>
<dbReference type="GO" id="GO:0016747">
    <property type="term" value="F:acyltransferase activity, transferring groups other than amino-acyl groups"/>
    <property type="evidence" value="ECO:0007669"/>
    <property type="project" value="InterPro"/>
</dbReference>
<dbReference type="Gene3D" id="3.40.630.30">
    <property type="match status" value="1"/>
</dbReference>
<dbReference type="InterPro" id="IPR016181">
    <property type="entry name" value="Acyl_CoA_acyltransferase"/>
</dbReference>
<feature type="domain" description="N-acetyltransferase" evidence="1">
    <location>
        <begin position="10"/>
        <end position="167"/>
    </location>
</feature>
<evidence type="ECO:0000313" key="3">
    <source>
        <dbReference type="Proteomes" id="UP000051006"/>
    </source>
</evidence>
<evidence type="ECO:0000313" key="2">
    <source>
        <dbReference type="EMBL" id="KRN98283.1"/>
    </source>
</evidence>
<protein>
    <submittedName>
        <fullName evidence="2">GCN5-related N-acetyltransferase</fullName>
    </submittedName>
</protein>
<dbReference type="SUPFAM" id="SSF55729">
    <property type="entry name" value="Acyl-CoA N-acyltransferases (Nat)"/>
    <property type="match status" value="1"/>
</dbReference>
<sequence length="167" mass="18921">MDIKNFSTKYQVKQLDSSDVNKVFALVQNNSNFFNYCPPQPTRHSILEDMQILPANKTADDKFYLGFFDDQQLVAVMDLVTKYPDDQTAWMGLFIVDAKYQNKGVGSAIISEVTQVLHQSDLKKIELAYPRGNAQSEHFLLKNAFVKTGQEVSEAGYTVVVMERAIL</sequence>
<dbReference type="STRING" id="993692.IV57_GL001283"/>
<dbReference type="RefSeq" id="WP_057881457.1">
    <property type="nucleotide sequence ID" value="NZ_JQCF01000025.1"/>
</dbReference>
<dbReference type="CDD" id="cd04301">
    <property type="entry name" value="NAT_SF"/>
    <property type="match status" value="1"/>
</dbReference>
<reference evidence="2 3" key="1">
    <citation type="journal article" date="2015" name="Genome Announc.">
        <title>Expanding the biotechnology potential of lactobacilli through comparative genomics of 213 strains and associated genera.</title>
        <authorList>
            <person name="Sun Z."/>
            <person name="Harris H.M."/>
            <person name="McCann A."/>
            <person name="Guo C."/>
            <person name="Argimon S."/>
            <person name="Zhang W."/>
            <person name="Yang X."/>
            <person name="Jeffery I.B."/>
            <person name="Cooney J.C."/>
            <person name="Kagawa T.F."/>
            <person name="Liu W."/>
            <person name="Song Y."/>
            <person name="Salvetti E."/>
            <person name="Wrobel A."/>
            <person name="Rasinkangas P."/>
            <person name="Parkhill J."/>
            <person name="Rea M.C."/>
            <person name="O'Sullivan O."/>
            <person name="Ritari J."/>
            <person name="Douillard F.P."/>
            <person name="Paul Ross R."/>
            <person name="Yang R."/>
            <person name="Briner A.E."/>
            <person name="Felis G.E."/>
            <person name="de Vos W.M."/>
            <person name="Barrangou R."/>
            <person name="Klaenhammer T.R."/>
            <person name="Caufield P.W."/>
            <person name="Cui Y."/>
            <person name="Zhang H."/>
            <person name="O'Toole P.W."/>
        </authorList>
    </citation>
    <scope>NUCLEOTIDE SEQUENCE [LARGE SCALE GENOMIC DNA]</scope>
    <source>
        <strain evidence="2 3">DSM 24716</strain>
    </source>
</reference>
<gene>
    <name evidence="2" type="ORF">IV57_GL001283</name>
</gene>
<dbReference type="Pfam" id="PF00583">
    <property type="entry name" value="Acetyltransf_1"/>
    <property type="match status" value="1"/>
</dbReference>
<comment type="caution">
    <text evidence="2">The sequence shown here is derived from an EMBL/GenBank/DDBJ whole genome shotgun (WGS) entry which is preliminary data.</text>
</comment>
<proteinExistence type="predicted"/>
<dbReference type="Proteomes" id="UP000051006">
    <property type="component" value="Unassembled WGS sequence"/>
</dbReference>
<accession>A0A0R2L945</accession>
<name>A0A0R2L945_9LACO</name>
<organism evidence="2 3">
    <name type="scientific">Companilactobacillus kimchiensis</name>
    <dbReference type="NCBI Taxonomy" id="993692"/>
    <lineage>
        <taxon>Bacteria</taxon>
        <taxon>Bacillati</taxon>
        <taxon>Bacillota</taxon>
        <taxon>Bacilli</taxon>
        <taxon>Lactobacillales</taxon>
        <taxon>Lactobacillaceae</taxon>
        <taxon>Companilactobacillus</taxon>
    </lineage>
</organism>
<dbReference type="PATRIC" id="fig|993692.3.peg.1303"/>
<dbReference type="AlphaFoldDB" id="A0A0R2L945"/>
<keyword evidence="3" id="KW-1185">Reference proteome</keyword>
<dbReference type="EMBL" id="JQCF01000025">
    <property type="protein sequence ID" value="KRN98283.1"/>
    <property type="molecule type" value="Genomic_DNA"/>
</dbReference>